<comment type="cofactor">
    <cofactor evidence="1 11">
        <name>Mg(2+)</name>
        <dbReference type="ChEBI" id="CHEBI:18420"/>
    </cofactor>
</comment>
<keyword evidence="5 11" id="KW-0500">Molybdenum</keyword>
<name>K6VMQ0_9MICO</name>
<evidence type="ECO:0000256" key="4">
    <source>
        <dbReference type="ARBA" id="ARBA00010763"/>
    </source>
</evidence>
<evidence type="ECO:0000256" key="3">
    <source>
        <dbReference type="ARBA" id="ARBA00005046"/>
    </source>
</evidence>
<comment type="catalytic activity">
    <reaction evidence="10">
        <text>adenylyl-molybdopterin + molybdate = Mo-molybdopterin + AMP + H(+)</text>
        <dbReference type="Rhea" id="RHEA:35047"/>
        <dbReference type="ChEBI" id="CHEBI:15378"/>
        <dbReference type="ChEBI" id="CHEBI:36264"/>
        <dbReference type="ChEBI" id="CHEBI:62727"/>
        <dbReference type="ChEBI" id="CHEBI:71302"/>
        <dbReference type="ChEBI" id="CHEBI:456215"/>
        <dbReference type="EC" id="2.10.1.1"/>
    </reaction>
</comment>
<dbReference type="InterPro" id="IPR005110">
    <property type="entry name" value="MoeA_linker/N"/>
</dbReference>
<dbReference type="SUPFAM" id="SSF63867">
    <property type="entry name" value="MoeA C-terminal domain-like"/>
    <property type="match status" value="1"/>
</dbReference>
<reference evidence="13 14" key="1">
    <citation type="submission" date="2012-08" db="EMBL/GenBank/DDBJ databases">
        <title>Whole genome shotgun sequence of Austwickia chelonae NBRC 105200.</title>
        <authorList>
            <person name="Yoshida I."/>
            <person name="Hosoyama A."/>
            <person name="Tsuchikane K."/>
            <person name="Katsumata H."/>
            <person name="Ando Y."/>
            <person name="Ohji S."/>
            <person name="Hamada M."/>
            <person name="Tamura T."/>
            <person name="Yamazoe A."/>
            <person name="Yamazaki S."/>
            <person name="Fujita N."/>
        </authorList>
    </citation>
    <scope>NUCLEOTIDE SEQUENCE [LARGE SCALE GENOMIC DNA]</scope>
    <source>
        <strain evidence="13 14">NBRC 105200</strain>
    </source>
</reference>
<dbReference type="SUPFAM" id="SSF53218">
    <property type="entry name" value="Molybdenum cofactor biosynthesis proteins"/>
    <property type="match status" value="1"/>
</dbReference>
<evidence type="ECO:0000259" key="12">
    <source>
        <dbReference type="SMART" id="SM00852"/>
    </source>
</evidence>
<dbReference type="InterPro" id="IPR005111">
    <property type="entry name" value="MoeA_C_domain_IV"/>
</dbReference>
<keyword evidence="9 11" id="KW-0501">Molybdenum cofactor biosynthesis</keyword>
<accession>K6VMQ0</accession>
<sequence length="416" mass="43199">MISVEQHLERILAQVSRLQASRMHLLDAQGCVLAEDITALTGLPGFDNSAMDGYALRAADVEGASPQTPVTLDVVGDIPAGDTRQLVLPPGRAYRIMTGAPVPEGADTIVPVEDTDAGAETVAVHASPPSGRHIRREAEDVAPGEVVVRSGTRLGSRQIAVIAAVGYGEVVAVPPPRVVVISTGDELVDAGQMPGRGQIVDSNSPMLVAAVRELGALPYRVSGVPDDIDTFLHTLQSQLVRADAIITTGGVSMGAFDVVKEALNSLGTVDFHKVAMQPGKPQGFGVIGPDRTPVFTLPGNPVSALVSFEAFVAPALRVMAGRPAREQEPIRAVVTDGWASPQGKVQYTRVQLTRSPDRHTVRLAGAQGSHILGGLAAANALAVVPADVTRVSPGDTLSCLQIGPIEVVGEEQGSAA</sequence>
<evidence type="ECO:0000256" key="2">
    <source>
        <dbReference type="ARBA" id="ARBA00002901"/>
    </source>
</evidence>
<dbReference type="Gene3D" id="3.90.105.10">
    <property type="entry name" value="Molybdopterin biosynthesis moea protein, domain 2"/>
    <property type="match status" value="1"/>
</dbReference>
<comment type="similarity">
    <text evidence="4 11">Belongs to the MoeA family.</text>
</comment>
<proteinExistence type="inferred from homology"/>
<dbReference type="Gene3D" id="2.170.190.11">
    <property type="entry name" value="Molybdopterin biosynthesis moea protein, domain 3"/>
    <property type="match status" value="1"/>
</dbReference>
<dbReference type="GO" id="GO:0061599">
    <property type="term" value="F:molybdopterin molybdotransferase activity"/>
    <property type="evidence" value="ECO:0007669"/>
    <property type="project" value="UniProtKB-UniRule"/>
</dbReference>
<dbReference type="CDD" id="cd00887">
    <property type="entry name" value="MoeA"/>
    <property type="match status" value="1"/>
</dbReference>
<dbReference type="InterPro" id="IPR036135">
    <property type="entry name" value="MoeA_linker/N_sf"/>
</dbReference>
<dbReference type="RefSeq" id="WP_006502733.1">
    <property type="nucleotide sequence ID" value="NZ_BAGZ01000008.1"/>
</dbReference>
<comment type="function">
    <text evidence="2 11">Catalyzes the insertion of molybdate into adenylated molybdopterin with the concomitant release of AMP.</text>
</comment>
<evidence type="ECO:0000256" key="10">
    <source>
        <dbReference type="ARBA" id="ARBA00047317"/>
    </source>
</evidence>
<dbReference type="PANTHER" id="PTHR10192">
    <property type="entry name" value="MOLYBDOPTERIN BIOSYNTHESIS PROTEIN"/>
    <property type="match status" value="1"/>
</dbReference>
<dbReference type="UniPathway" id="UPA00344"/>
<evidence type="ECO:0000256" key="5">
    <source>
        <dbReference type="ARBA" id="ARBA00022505"/>
    </source>
</evidence>
<keyword evidence="14" id="KW-1185">Reference proteome</keyword>
<dbReference type="SUPFAM" id="SSF63882">
    <property type="entry name" value="MoeA N-terminal region -like"/>
    <property type="match status" value="1"/>
</dbReference>
<feature type="domain" description="MoaB/Mog" evidence="12">
    <location>
        <begin position="179"/>
        <end position="318"/>
    </location>
</feature>
<evidence type="ECO:0000313" key="13">
    <source>
        <dbReference type="EMBL" id="GAB77979.1"/>
    </source>
</evidence>
<dbReference type="InterPro" id="IPR001453">
    <property type="entry name" value="MoaB/Mog_dom"/>
</dbReference>
<dbReference type="Proteomes" id="UP000008495">
    <property type="component" value="Unassembled WGS sequence"/>
</dbReference>
<dbReference type="SMART" id="SM00852">
    <property type="entry name" value="MoCF_biosynth"/>
    <property type="match status" value="1"/>
</dbReference>
<dbReference type="GO" id="GO:0046872">
    <property type="term" value="F:metal ion binding"/>
    <property type="evidence" value="ECO:0007669"/>
    <property type="project" value="UniProtKB-UniRule"/>
</dbReference>
<evidence type="ECO:0000256" key="8">
    <source>
        <dbReference type="ARBA" id="ARBA00022842"/>
    </source>
</evidence>
<protein>
    <recommendedName>
        <fullName evidence="11">Molybdopterin molybdenumtransferase</fullName>
        <ecNumber evidence="11">2.10.1.1</ecNumber>
    </recommendedName>
</protein>
<dbReference type="Gene3D" id="3.40.980.10">
    <property type="entry name" value="MoaB/Mog-like domain"/>
    <property type="match status" value="1"/>
</dbReference>
<keyword evidence="6 11" id="KW-0808">Transferase</keyword>
<dbReference type="GO" id="GO:0005829">
    <property type="term" value="C:cytosol"/>
    <property type="evidence" value="ECO:0007669"/>
    <property type="project" value="TreeGrafter"/>
</dbReference>
<dbReference type="Gene3D" id="2.40.340.10">
    <property type="entry name" value="MoeA, C-terminal, domain IV"/>
    <property type="match status" value="1"/>
</dbReference>
<evidence type="ECO:0000256" key="9">
    <source>
        <dbReference type="ARBA" id="ARBA00023150"/>
    </source>
</evidence>
<dbReference type="FunFam" id="2.170.190.11:FF:000001">
    <property type="entry name" value="Molybdopterin molybdenumtransferase"/>
    <property type="match status" value="1"/>
</dbReference>
<keyword evidence="7 11" id="KW-0479">Metal-binding</keyword>
<dbReference type="Pfam" id="PF03453">
    <property type="entry name" value="MoeA_N"/>
    <property type="match status" value="1"/>
</dbReference>
<evidence type="ECO:0000256" key="1">
    <source>
        <dbReference type="ARBA" id="ARBA00001946"/>
    </source>
</evidence>
<dbReference type="GO" id="GO:0006777">
    <property type="term" value="P:Mo-molybdopterin cofactor biosynthetic process"/>
    <property type="evidence" value="ECO:0007669"/>
    <property type="project" value="UniProtKB-UniRule"/>
</dbReference>
<keyword evidence="8 11" id="KW-0460">Magnesium</keyword>
<dbReference type="PANTHER" id="PTHR10192:SF5">
    <property type="entry name" value="GEPHYRIN"/>
    <property type="match status" value="1"/>
</dbReference>
<dbReference type="STRING" id="100225.SAMN05421595_0492"/>
<dbReference type="Pfam" id="PF03454">
    <property type="entry name" value="MoeA_C"/>
    <property type="match status" value="1"/>
</dbReference>
<dbReference type="InterPro" id="IPR036688">
    <property type="entry name" value="MoeA_C_domain_IV_sf"/>
</dbReference>
<gene>
    <name evidence="13" type="primary">moeA</name>
    <name evidence="13" type="ORF">AUCHE_08_02220</name>
</gene>
<dbReference type="OrthoDB" id="9804758at2"/>
<dbReference type="Pfam" id="PF00994">
    <property type="entry name" value="MoCF_biosynth"/>
    <property type="match status" value="1"/>
</dbReference>
<dbReference type="FunFam" id="3.40.980.10:FF:000004">
    <property type="entry name" value="Molybdopterin molybdenumtransferase"/>
    <property type="match status" value="1"/>
</dbReference>
<evidence type="ECO:0000256" key="6">
    <source>
        <dbReference type="ARBA" id="ARBA00022679"/>
    </source>
</evidence>
<organism evidence="13 14">
    <name type="scientific">Austwickia chelonae NBRC 105200</name>
    <dbReference type="NCBI Taxonomy" id="1184607"/>
    <lineage>
        <taxon>Bacteria</taxon>
        <taxon>Bacillati</taxon>
        <taxon>Actinomycetota</taxon>
        <taxon>Actinomycetes</taxon>
        <taxon>Micrococcales</taxon>
        <taxon>Dermatophilaceae</taxon>
        <taxon>Austwickia</taxon>
    </lineage>
</organism>
<evidence type="ECO:0000256" key="7">
    <source>
        <dbReference type="ARBA" id="ARBA00022723"/>
    </source>
</evidence>
<dbReference type="InterPro" id="IPR036425">
    <property type="entry name" value="MoaB/Mog-like_dom_sf"/>
</dbReference>
<dbReference type="InterPro" id="IPR038987">
    <property type="entry name" value="MoeA-like"/>
</dbReference>
<comment type="caution">
    <text evidence="13">The sequence shown here is derived from an EMBL/GenBank/DDBJ whole genome shotgun (WGS) entry which is preliminary data.</text>
</comment>
<evidence type="ECO:0000313" key="14">
    <source>
        <dbReference type="Proteomes" id="UP000008495"/>
    </source>
</evidence>
<comment type="pathway">
    <text evidence="3 11">Cofactor biosynthesis; molybdopterin biosynthesis.</text>
</comment>
<evidence type="ECO:0000256" key="11">
    <source>
        <dbReference type="RuleBase" id="RU365090"/>
    </source>
</evidence>
<dbReference type="NCBIfam" id="TIGR00177">
    <property type="entry name" value="molyb_syn"/>
    <property type="match status" value="1"/>
</dbReference>
<dbReference type="eggNOG" id="COG0303">
    <property type="taxonomic scope" value="Bacteria"/>
</dbReference>
<dbReference type="NCBIfam" id="NF045515">
    <property type="entry name" value="Glp_gephyrin"/>
    <property type="match status" value="1"/>
</dbReference>
<dbReference type="EMBL" id="BAGZ01000008">
    <property type="protein sequence ID" value="GAB77979.1"/>
    <property type="molecule type" value="Genomic_DNA"/>
</dbReference>
<dbReference type="EC" id="2.10.1.1" evidence="11"/>
<dbReference type="AlphaFoldDB" id="K6VMQ0"/>